<name>A0ABR4RUV4_VIBMT</name>
<accession>A0ABR4RUV4</accession>
<keyword evidence="2" id="KW-1185">Reference proteome</keyword>
<protein>
    <recommendedName>
        <fullName evidence="3">Apea-like HEPN domain-containing protein</fullName>
    </recommendedName>
</protein>
<organism evidence="1 2">
    <name type="scientific">Vibrio metoecus</name>
    <dbReference type="NCBI Taxonomy" id="1481663"/>
    <lineage>
        <taxon>Bacteria</taxon>
        <taxon>Pseudomonadati</taxon>
        <taxon>Pseudomonadota</taxon>
        <taxon>Gammaproteobacteria</taxon>
        <taxon>Vibrionales</taxon>
        <taxon>Vibrionaceae</taxon>
        <taxon>Vibrio</taxon>
    </lineage>
</organism>
<evidence type="ECO:0000313" key="2">
    <source>
        <dbReference type="Proteomes" id="UP000027331"/>
    </source>
</evidence>
<sequence>MRCQPLRRALGFKVIDEFMITENINKIYNESEVEFNELLDFLYKSPRFIKSEKELEDKKLESYFGDNIELKALRWAIHDRRINKFYPEFLSQSNLFVTSSIFESYILKLCYEVELIASKKLKEKKVSGVHGLLKYLKDELGVQYSQLEIWQQIDSIIKIRNCLMHANGALVWSRNGDEIYNILNKKLFLSSKQREAQKKWGGLDDYYFIDEQVIGKVVKVKNEMSIVACGHYKEFLYEVCNLAYKECYAISNG</sequence>
<comment type="caution">
    <text evidence="1">The sequence shown here is derived from an EMBL/GenBank/DDBJ whole genome shotgun (WGS) entry which is preliminary data.</text>
</comment>
<gene>
    <name evidence="1" type="ORF">DP83_11635</name>
</gene>
<dbReference type="EMBL" id="JJMN01000071">
    <property type="protein sequence ID" value="KDO13050.1"/>
    <property type="molecule type" value="Genomic_DNA"/>
</dbReference>
<evidence type="ECO:0000313" key="1">
    <source>
        <dbReference type="EMBL" id="KDO13050.1"/>
    </source>
</evidence>
<evidence type="ECO:0008006" key="3">
    <source>
        <dbReference type="Google" id="ProtNLM"/>
    </source>
</evidence>
<reference evidence="1 2" key="1">
    <citation type="submission" date="2014-04" db="EMBL/GenBank/DDBJ databases">
        <title>Vibrio metecus sp. nov., a close relative of Vibrio cholerae isolated from coastal brackish ponds and clinical specimens.</title>
        <authorList>
            <person name="Kirchberger P.C."/>
            <person name="Turnsek M."/>
            <person name="Hunt D.E."/>
            <person name="Haley B.J."/>
            <person name="Colwell R."/>
            <person name="Polz M.F."/>
            <person name="Tarr C.L."/>
            <person name="Boucher Y."/>
        </authorList>
    </citation>
    <scope>NUCLEOTIDE SEQUENCE [LARGE SCALE GENOMIC DNA]</scope>
    <source>
        <strain evidence="2">PPCK-2014</strain>
    </source>
</reference>
<proteinExistence type="predicted"/>
<dbReference type="Proteomes" id="UP000027331">
    <property type="component" value="Unassembled WGS sequence"/>
</dbReference>